<accession>A0A239FLD4</accession>
<keyword evidence="2" id="KW-1185">Reference proteome</keyword>
<proteinExistence type="predicted"/>
<gene>
    <name evidence="1" type="ORF">SAMN05421642_103352</name>
</gene>
<sequence length="49" mass="5506">MTPLICVVCVFGAIGFACLWAALRNDDRDRLTVLPIESTERQILETELL</sequence>
<evidence type="ECO:0000313" key="1">
    <source>
        <dbReference type="EMBL" id="SNS57597.1"/>
    </source>
</evidence>
<protein>
    <submittedName>
        <fullName evidence="1">Uncharacterized protein</fullName>
    </submittedName>
</protein>
<dbReference type="Proteomes" id="UP000198327">
    <property type="component" value="Unassembled WGS sequence"/>
</dbReference>
<dbReference type="EMBL" id="FZOW01000003">
    <property type="protein sequence ID" value="SNS57597.1"/>
    <property type="molecule type" value="Genomic_DNA"/>
</dbReference>
<evidence type="ECO:0000313" key="2">
    <source>
        <dbReference type="Proteomes" id="UP000198327"/>
    </source>
</evidence>
<organism evidence="1 2">
    <name type="scientific">Rhodococcoides kyotonense</name>
    <dbReference type="NCBI Taxonomy" id="398843"/>
    <lineage>
        <taxon>Bacteria</taxon>
        <taxon>Bacillati</taxon>
        <taxon>Actinomycetota</taxon>
        <taxon>Actinomycetes</taxon>
        <taxon>Mycobacteriales</taxon>
        <taxon>Nocardiaceae</taxon>
        <taxon>Rhodococcoides</taxon>
    </lineage>
</organism>
<dbReference type="AlphaFoldDB" id="A0A239FLD4"/>
<reference evidence="2" key="1">
    <citation type="submission" date="2017-06" db="EMBL/GenBank/DDBJ databases">
        <authorList>
            <person name="Varghese N."/>
            <person name="Submissions S."/>
        </authorList>
    </citation>
    <scope>NUCLEOTIDE SEQUENCE [LARGE SCALE GENOMIC DNA]</scope>
    <source>
        <strain evidence="2">JCM 23211</strain>
    </source>
</reference>
<name>A0A239FLD4_9NOCA</name>